<dbReference type="NCBIfam" id="TIGR01085">
    <property type="entry name" value="murE"/>
    <property type="match status" value="1"/>
</dbReference>
<dbReference type="AlphaFoldDB" id="A0A1I5BYY3"/>
<dbReference type="GO" id="GO:0008360">
    <property type="term" value="P:regulation of cell shape"/>
    <property type="evidence" value="ECO:0007669"/>
    <property type="project" value="UniProtKB-KW"/>
</dbReference>
<feature type="binding site" evidence="7">
    <location>
        <position position="39"/>
    </location>
    <ligand>
        <name>UDP-N-acetyl-alpha-D-muramoyl-L-alanyl-D-glutamate</name>
        <dbReference type="ChEBI" id="CHEBI:83900"/>
    </ligand>
</feature>
<dbReference type="InterPro" id="IPR035911">
    <property type="entry name" value="MurE/MurF_N"/>
</dbReference>
<dbReference type="SUPFAM" id="SSF63418">
    <property type="entry name" value="MurE/MurF N-terminal domain"/>
    <property type="match status" value="1"/>
</dbReference>
<dbReference type="Pfam" id="PF01225">
    <property type="entry name" value="Mur_ligase"/>
    <property type="match status" value="1"/>
</dbReference>
<dbReference type="InterPro" id="IPR004101">
    <property type="entry name" value="Mur_ligase_C"/>
</dbReference>
<dbReference type="GO" id="GO:0051301">
    <property type="term" value="P:cell division"/>
    <property type="evidence" value="ECO:0007669"/>
    <property type="project" value="UniProtKB-KW"/>
</dbReference>
<feature type="binding site" evidence="7">
    <location>
        <begin position="436"/>
        <end position="439"/>
    </location>
    <ligand>
        <name>meso-2,6-diaminopimelate</name>
        <dbReference type="ChEBI" id="CHEBI:57791"/>
    </ligand>
</feature>
<dbReference type="NCBIfam" id="NF001124">
    <property type="entry name" value="PRK00139.1-2"/>
    <property type="match status" value="1"/>
</dbReference>
<dbReference type="UniPathway" id="UPA00219"/>
<evidence type="ECO:0000256" key="2">
    <source>
        <dbReference type="ARBA" id="ARBA00022618"/>
    </source>
</evidence>
<proteinExistence type="inferred from homology"/>
<dbReference type="GO" id="GO:0005737">
    <property type="term" value="C:cytoplasm"/>
    <property type="evidence" value="ECO:0007669"/>
    <property type="project" value="UniProtKB-SubCell"/>
</dbReference>
<dbReference type="SUPFAM" id="SSF53244">
    <property type="entry name" value="MurD-like peptide ligases, peptide-binding domain"/>
    <property type="match status" value="1"/>
</dbReference>
<dbReference type="PANTHER" id="PTHR23135">
    <property type="entry name" value="MUR LIGASE FAMILY MEMBER"/>
    <property type="match status" value="1"/>
</dbReference>
<feature type="binding site" evidence="7">
    <location>
        <position position="163"/>
    </location>
    <ligand>
        <name>UDP-N-acetyl-alpha-D-muramoyl-L-alanyl-D-glutamate</name>
        <dbReference type="ChEBI" id="CHEBI:83900"/>
    </ligand>
</feature>
<dbReference type="GO" id="GO:0071555">
    <property type="term" value="P:cell wall organization"/>
    <property type="evidence" value="ECO:0007669"/>
    <property type="project" value="UniProtKB-KW"/>
</dbReference>
<dbReference type="OrthoDB" id="9800958at2"/>
<evidence type="ECO:0000313" key="13">
    <source>
        <dbReference type="Proteomes" id="UP000183107"/>
    </source>
</evidence>
<feature type="binding site" evidence="7">
    <location>
        <position position="199"/>
    </location>
    <ligand>
        <name>UDP-N-acetyl-alpha-D-muramoyl-L-alanyl-D-glutamate</name>
        <dbReference type="ChEBI" id="CHEBI:83900"/>
    </ligand>
</feature>
<evidence type="ECO:0000256" key="6">
    <source>
        <dbReference type="ARBA" id="ARBA00023316"/>
    </source>
</evidence>
<feature type="domain" description="Mur ligase central" evidence="11">
    <location>
        <begin position="120"/>
        <end position="331"/>
    </location>
</feature>
<dbReference type="EMBL" id="FOVJ01000003">
    <property type="protein sequence ID" value="SFN79989.1"/>
    <property type="molecule type" value="Genomic_DNA"/>
</dbReference>
<dbReference type="RefSeq" id="WP_074796906.1">
    <property type="nucleotide sequence ID" value="NZ_FOVJ01000003.1"/>
</dbReference>
<comment type="catalytic activity">
    <reaction evidence="7">
        <text>UDP-N-acetyl-alpha-D-muramoyl-L-alanyl-D-glutamate + meso-2,6-diaminopimelate + ATP = UDP-N-acetyl-alpha-D-muramoyl-L-alanyl-gamma-D-glutamyl-meso-2,6-diaminopimelate + ADP + phosphate + H(+)</text>
        <dbReference type="Rhea" id="RHEA:23676"/>
        <dbReference type="ChEBI" id="CHEBI:15378"/>
        <dbReference type="ChEBI" id="CHEBI:30616"/>
        <dbReference type="ChEBI" id="CHEBI:43474"/>
        <dbReference type="ChEBI" id="CHEBI:57791"/>
        <dbReference type="ChEBI" id="CHEBI:83900"/>
        <dbReference type="ChEBI" id="CHEBI:83905"/>
        <dbReference type="ChEBI" id="CHEBI:456216"/>
        <dbReference type="EC" id="6.3.2.13"/>
    </reaction>
</comment>
<keyword evidence="7 12" id="KW-0436">Ligase</keyword>
<dbReference type="InterPro" id="IPR036565">
    <property type="entry name" value="Mur-like_cat_sf"/>
</dbReference>
<comment type="caution">
    <text evidence="7">Lacks conserved residue(s) required for the propagation of feature annotation.</text>
</comment>
<comment type="function">
    <text evidence="7">Catalyzes the addition of meso-diaminopimelic acid to the nucleotide precursor UDP-N-acetylmuramoyl-L-alanyl-D-glutamate (UMAG) in the biosynthesis of bacterial cell-wall peptidoglycan.</text>
</comment>
<comment type="cofactor">
    <cofactor evidence="7">
        <name>Mg(2+)</name>
        <dbReference type="ChEBI" id="CHEBI:18420"/>
    </cofactor>
</comment>
<dbReference type="HAMAP" id="MF_00208">
    <property type="entry name" value="MurE"/>
    <property type="match status" value="1"/>
</dbReference>
<dbReference type="GO" id="GO:0005524">
    <property type="term" value="F:ATP binding"/>
    <property type="evidence" value="ECO:0007669"/>
    <property type="project" value="UniProtKB-UniRule"/>
</dbReference>
<protein>
    <recommendedName>
        <fullName evidence="7">UDP-N-acetylmuramoyl-L-alanyl-D-glutamate--2,6-diaminopimelate ligase</fullName>
        <ecNumber evidence="7">6.3.2.13</ecNumber>
    </recommendedName>
    <alternativeName>
        <fullName evidence="7">Meso-A2pm-adding enzyme</fullName>
    </alternativeName>
    <alternativeName>
        <fullName evidence="7">Meso-diaminopimelate-adding enzyme</fullName>
    </alternativeName>
    <alternativeName>
        <fullName evidence="7">UDP-MurNAc-L-Ala-D-Glu:meso-diaminopimelate ligase</fullName>
    </alternativeName>
    <alternativeName>
        <fullName evidence="7">UDP-MurNAc-tripeptide synthetase</fullName>
    </alternativeName>
    <alternativeName>
        <fullName evidence="7">UDP-N-acetylmuramyl-tripeptide synthetase</fullName>
    </alternativeName>
</protein>
<feature type="binding site" evidence="7">
    <location>
        <position position="197"/>
    </location>
    <ligand>
        <name>UDP-N-acetyl-alpha-D-muramoyl-L-alanyl-D-glutamate</name>
        <dbReference type="ChEBI" id="CHEBI:83900"/>
    </ligand>
</feature>
<keyword evidence="4 7" id="KW-0573">Peptidoglycan synthesis</keyword>
<comment type="PTM">
    <text evidence="7">Carboxylation is probably crucial for Mg(2+) binding and, consequently, for the gamma-phosphate positioning of ATP.</text>
</comment>
<dbReference type="Gene3D" id="3.40.1190.10">
    <property type="entry name" value="Mur-like, catalytic domain"/>
    <property type="match status" value="1"/>
</dbReference>
<dbReference type="EC" id="6.3.2.13" evidence="7"/>
<dbReference type="PANTHER" id="PTHR23135:SF4">
    <property type="entry name" value="UDP-N-ACETYLMURAMOYL-L-ALANYL-D-GLUTAMATE--2,6-DIAMINOPIMELATE LIGASE MURE HOMOLOG, CHLOROPLASTIC"/>
    <property type="match status" value="1"/>
</dbReference>
<accession>A0A1I5BYY3</accession>
<dbReference type="InterPro" id="IPR036615">
    <property type="entry name" value="Mur_ligase_C_dom_sf"/>
</dbReference>
<feature type="binding site" evidence="7">
    <location>
        <begin position="164"/>
        <end position="165"/>
    </location>
    <ligand>
        <name>UDP-N-acetyl-alpha-D-muramoyl-L-alanyl-D-glutamate</name>
        <dbReference type="ChEBI" id="CHEBI:83900"/>
    </ligand>
</feature>
<keyword evidence="2 7" id="KW-0132">Cell division</keyword>
<name>A0A1I5BYY3_9PROT</name>
<dbReference type="Gene3D" id="3.40.1390.10">
    <property type="entry name" value="MurE/MurF, N-terminal domain"/>
    <property type="match status" value="1"/>
</dbReference>
<evidence type="ECO:0000313" key="12">
    <source>
        <dbReference type="EMBL" id="SFN79989.1"/>
    </source>
</evidence>
<evidence type="ECO:0000256" key="7">
    <source>
        <dbReference type="HAMAP-Rule" id="MF_00208"/>
    </source>
</evidence>
<keyword evidence="6 7" id="KW-0961">Cell wall biogenesis/degradation</keyword>
<dbReference type="Pfam" id="PF02875">
    <property type="entry name" value="Mur_ligase_C"/>
    <property type="match status" value="1"/>
</dbReference>
<evidence type="ECO:0000256" key="4">
    <source>
        <dbReference type="ARBA" id="ARBA00022984"/>
    </source>
</evidence>
<evidence type="ECO:0000259" key="9">
    <source>
        <dbReference type="Pfam" id="PF01225"/>
    </source>
</evidence>
<evidence type="ECO:0000256" key="3">
    <source>
        <dbReference type="ARBA" id="ARBA00022960"/>
    </source>
</evidence>
<sequence length="519" mass="55932">MSSRPGVGNKAFPEQSKSYFDFRALDGLGVRITNLVTDSRLLKPGDTFVAYAGEKGDGRQFIPQAIAGGANAVLWEHDSFIWNPSWEIPNLPISGLRVKAGIIADNVYDHPSQKLWLIGITGTNGKTSCSHWIAQAMTALSRKAAIIGTLGTGFYGDLEESANTTPDAVLLHRKLAGFLQAGARCVAMEVSSHGIVQERINGAAFAVALFTNLSREHLDYHGSMEAYAAAKARLFHWPGLKHAVLNLDDPFGVRLLNDLEGTDQRIIGYGFAEPAVKISDSGKFKLLRGRNLKAGPQGLEFDIEFEAAHLRFKTEVVGSFNASNLLAVLASLLASGIRLPDAVRALQGIRPVAGRMQQIGGGDQPLIMVDYAHTPDALEKVLTTLREILHADSKVDTGSGRLICVFGCGGERDAGKRPLMGGVATRLADEVIITNDNPRTENPDIIISEISAGATADFHIEKDRAAAIRRAINDARKGDVVLIAGKGHEAYQEINGGKIPFSDSEVATRLLMERVPVRT</sequence>
<dbReference type="SUPFAM" id="SSF53623">
    <property type="entry name" value="MurD-like peptide ligases, catalytic domain"/>
    <property type="match status" value="1"/>
</dbReference>
<keyword evidence="7" id="KW-0963">Cytoplasm</keyword>
<dbReference type="GO" id="GO:0000287">
    <property type="term" value="F:magnesium ion binding"/>
    <property type="evidence" value="ECO:0007669"/>
    <property type="project" value="UniProtKB-UniRule"/>
</dbReference>
<feature type="domain" description="Mur ligase N-terminal catalytic" evidence="9">
    <location>
        <begin position="32"/>
        <end position="79"/>
    </location>
</feature>
<keyword evidence="5 7" id="KW-0131">Cell cycle</keyword>
<keyword evidence="7" id="KW-0547">Nucleotide-binding</keyword>
<feature type="modified residue" description="N6-carboxylysine" evidence="7">
    <location>
        <position position="231"/>
    </location>
</feature>
<dbReference type="InterPro" id="IPR005761">
    <property type="entry name" value="UDP-N-AcMur-Glu-dNH2Pim_ligase"/>
</dbReference>
<dbReference type="InterPro" id="IPR013221">
    <property type="entry name" value="Mur_ligase_cen"/>
</dbReference>
<evidence type="ECO:0000259" key="11">
    <source>
        <dbReference type="Pfam" id="PF08245"/>
    </source>
</evidence>
<reference evidence="13" key="1">
    <citation type="submission" date="2016-10" db="EMBL/GenBank/DDBJ databases">
        <authorList>
            <person name="Varghese N."/>
        </authorList>
    </citation>
    <scope>NUCLEOTIDE SEQUENCE [LARGE SCALE GENOMIC DNA]</scope>
    <source>
        <strain evidence="13">Nsp8</strain>
    </source>
</reference>
<evidence type="ECO:0000256" key="5">
    <source>
        <dbReference type="ARBA" id="ARBA00023306"/>
    </source>
</evidence>
<keyword evidence="13" id="KW-1185">Reference proteome</keyword>
<dbReference type="InterPro" id="IPR000713">
    <property type="entry name" value="Mur_ligase_N"/>
</dbReference>
<dbReference type="GO" id="GO:0009252">
    <property type="term" value="P:peptidoglycan biosynthetic process"/>
    <property type="evidence" value="ECO:0007669"/>
    <property type="project" value="UniProtKB-UniRule"/>
</dbReference>
<feature type="binding site" evidence="7">
    <location>
        <position position="412"/>
    </location>
    <ligand>
        <name>meso-2,6-diaminopimelate</name>
        <dbReference type="ChEBI" id="CHEBI:57791"/>
    </ligand>
</feature>
<feature type="domain" description="Mur ligase C-terminal" evidence="10">
    <location>
        <begin position="354"/>
        <end position="487"/>
    </location>
</feature>
<comment type="subcellular location">
    <subcellularLocation>
        <location evidence="7 8">Cytoplasm</location>
    </subcellularLocation>
</comment>
<feature type="short sequence motif" description="Meso-diaminopimelate recognition motif" evidence="7">
    <location>
        <begin position="436"/>
        <end position="439"/>
    </location>
</feature>
<dbReference type="NCBIfam" id="NF001126">
    <property type="entry name" value="PRK00139.1-4"/>
    <property type="match status" value="1"/>
</dbReference>
<feature type="binding site" evidence="7">
    <location>
        <position position="489"/>
    </location>
    <ligand>
        <name>meso-2,6-diaminopimelate</name>
        <dbReference type="ChEBI" id="CHEBI:57791"/>
    </ligand>
</feature>
<evidence type="ECO:0000256" key="8">
    <source>
        <dbReference type="RuleBase" id="RU004135"/>
    </source>
</evidence>
<organism evidence="12 13">
    <name type="scientific">Nitrosospira briensis</name>
    <dbReference type="NCBI Taxonomy" id="35799"/>
    <lineage>
        <taxon>Bacteria</taxon>
        <taxon>Pseudomonadati</taxon>
        <taxon>Pseudomonadota</taxon>
        <taxon>Betaproteobacteria</taxon>
        <taxon>Nitrosomonadales</taxon>
        <taxon>Nitrosomonadaceae</taxon>
        <taxon>Nitrosospira</taxon>
    </lineage>
</organism>
<comment type="pathway">
    <text evidence="7 8">Cell wall biogenesis; peptidoglycan biosynthesis.</text>
</comment>
<evidence type="ECO:0000256" key="1">
    <source>
        <dbReference type="ARBA" id="ARBA00005898"/>
    </source>
</evidence>
<feature type="binding site" evidence="7">
    <location>
        <position position="485"/>
    </location>
    <ligand>
        <name>meso-2,6-diaminopimelate</name>
        <dbReference type="ChEBI" id="CHEBI:57791"/>
    </ligand>
</feature>
<dbReference type="GO" id="GO:0008765">
    <property type="term" value="F:UDP-N-acetylmuramoylalanyl-D-glutamate-2,6-diaminopimelate ligase activity"/>
    <property type="evidence" value="ECO:0007669"/>
    <property type="project" value="UniProtKB-UniRule"/>
</dbReference>
<feature type="binding site" evidence="7">
    <location>
        <position position="191"/>
    </location>
    <ligand>
        <name>UDP-N-acetyl-alpha-D-muramoyl-L-alanyl-D-glutamate</name>
        <dbReference type="ChEBI" id="CHEBI:83900"/>
    </ligand>
</feature>
<keyword evidence="3 7" id="KW-0133">Cell shape</keyword>
<dbReference type="Pfam" id="PF08245">
    <property type="entry name" value="Mur_ligase_M"/>
    <property type="match status" value="1"/>
</dbReference>
<dbReference type="Proteomes" id="UP000183107">
    <property type="component" value="Unassembled WGS sequence"/>
</dbReference>
<dbReference type="Gene3D" id="3.90.190.20">
    <property type="entry name" value="Mur ligase, C-terminal domain"/>
    <property type="match status" value="1"/>
</dbReference>
<keyword evidence="7" id="KW-0460">Magnesium</keyword>
<gene>
    <name evidence="7" type="primary">murE</name>
    <name evidence="12" type="ORF">SAMN05216386_1885</name>
</gene>
<feature type="binding site" evidence="7">
    <location>
        <begin position="122"/>
        <end position="128"/>
    </location>
    <ligand>
        <name>ATP</name>
        <dbReference type="ChEBI" id="CHEBI:30616"/>
    </ligand>
</feature>
<comment type="similarity">
    <text evidence="1 7">Belongs to the MurCDEF family. MurE subfamily.</text>
</comment>
<evidence type="ECO:0000259" key="10">
    <source>
        <dbReference type="Pfam" id="PF02875"/>
    </source>
</evidence>
<keyword evidence="7" id="KW-0067">ATP-binding</keyword>